<proteinExistence type="inferred from homology"/>
<dbReference type="InterPro" id="IPR000301">
    <property type="entry name" value="Tetraspanin_animals"/>
</dbReference>
<accession>A0A9P0MP92</accession>
<keyword evidence="6" id="KW-1015">Disulfide bond</keyword>
<dbReference type="CDD" id="cd03127">
    <property type="entry name" value="tetraspanin_LEL"/>
    <property type="match status" value="1"/>
</dbReference>
<name>A0A9P0MP92_NEZVI</name>
<dbReference type="Proteomes" id="UP001152798">
    <property type="component" value="Chromosome 4"/>
</dbReference>
<dbReference type="Gene3D" id="1.10.1450.10">
    <property type="entry name" value="Tetraspanin"/>
    <property type="match status" value="1"/>
</dbReference>
<protein>
    <recommendedName>
        <fullName evidence="7">Tetraspanin</fullName>
    </recommendedName>
</protein>
<evidence type="ECO:0000256" key="3">
    <source>
        <dbReference type="ARBA" id="ARBA00022692"/>
    </source>
</evidence>
<feature type="transmembrane region" description="Helical" evidence="7">
    <location>
        <begin position="203"/>
        <end position="225"/>
    </location>
</feature>
<dbReference type="GO" id="GO:0005886">
    <property type="term" value="C:plasma membrane"/>
    <property type="evidence" value="ECO:0007669"/>
    <property type="project" value="TreeGrafter"/>
</dbReference>
<feature type="transmembrane region" description="Helical" evidence="7">
    <location>
        <begin position="55"/>
        <end position="76"/>
    </location>
</feature>
<dbReference type="OrthoDB" id="10033535at2759"/>
<evidence type="ECO:0000256" key="5">
    <source>
        <dbReference type="ARBA" id="ARBA00023136"/>
    </source>
</evidence>
<keyword evidence="5 7" id="KW-0472">Membrane</keyword>
<dbReference type="EMBL" id="OV725080">
    <property type="protein sequence ID" value="CAH1399760.1"/>
    <property type="molecule type" value="Genomic_DNA"/>
</dbReference>
<dbReference type="SUPFAM" id="SSF48652">
    <property type="entry name" value="Tetraspanin"/>
    <property type="match status" value="1"/>
</dbReference>
<comment type="similarity">
    <text evidence="2 7">Belongs to the tetraspanin (TM4SF) family.</text>
</comment>
<dbReference type="PRINTS" id="PR00259">
    <property type="entry name" value="TMFOUR"/>
</dbReference>
<dbReference type="PANTHER" id="PTHR19282">
    <property type="entry name" value="TETRASPANIN"/>
    <property type="match status" value="1"/>
</dbReference>
<evidence type="ECO:0000313" key="9">
    <source>
        <dbReference type="Proteomes" id="UP001152798"/>
    </source>
</evidence>
<feature type="transmembrane region" description="Helical" evidence="7">
    <location>
        <begin position="12"/>
        <end position="35"/>
    </location>
</feature>
<dbReference type="InterPro" id="IPR008952">
    <property type="entry name" value="Tetraspanin_EC2_sf"/>
</dbReference>
<dbReference type="InterPro" id="IPR018499">
    <property type="entry name" value="Tetraspanin/Peripherin"/>
</dbReference>
<evidence type="ECO:0000256" key="6">
    <source>
        <dbReference type="PIRSR" id="PIRSR002419-1"/>
    </source>
</evidence>
<keyword evidence="4 7" id="KW-1133">Transmembrane helix</keyword>
<dbReference type="PANTHER" id="PTHR19282:SF456">
    <property type="entry name" value="CD63 MOLECULE"/>
    <property type="match status" value="1"/>
</dbReference>
<feature type="disulfide bond" evidence="6">
    <location>
        <begin position="145"/>
        <end position="177"/>
    </location>
</feature>
<dbReference type="InterPro" id="IPR018503">
    <property type="entry name" value="Tetraspanin_CS"/>
</dbReference>
<organism evidence="8 9">
    <name type="scientific">Nezara viridula</name>
    <name type="common">Southern green stink bug</name>
    <name type="synonym">Cimex viridulus</name>
    <dbReference type="NCBI Taxonomy" id="85310"/>
    <lineage>
        <taxon>Eukaryota</taxon>
        <taxon>Metazoa</taxon>
        <taxon>Ecdysozoa</taxon>
        <taxon>Arthropoda</taxon>
        <taxon>Hexapoda</taxon>
        <taxon>Insecta</taxon>
        <taxon>Pterygota</taxon>
        <taxon>Neoptera</taxon>
        <taxon>Paraneoptera</taxon>
        <taxon>Hemiptera</taxon>
        <taxon>Heteroptera</taxon>
        <taxon>Panheteroptera</taxon>
        <taxon>Pentatomomorpha</taxon>
        <taxon>Pentatomoidea</taxon>
        <taxon>Pentatomidae</taxon>
        <taxon>Pentatominae</taxon>
        <taxon>Nezara</taxon>
    </lineage>
</organism>
<reference evidence="8" key="1">
    <citation type="submission" date="2022-01" db="EMBL/GenBank/DDBJ databases">
        <authorList>
            <person name="King R."/>
        </authorList>
    </citation>
    <scope>NUCLEOTIDE SEQUENCE</scope>
</reference>
<keyword evidence="3 7" id="KW-0812">Transmembrane</keyword>
<dbReference type="AlphaFoldDB" id="A0A9P0MP92"/>
<feature type="disulfide bond" evidence="6">
    <location>
        <begin position="146"/>
        <end position="165"/>
    </location>
</feature>
<evidence type="ECO:0000256" key="1">
    <source>
        <dbReference type="ARBA" id="ARBA00004141"/>
    </source>
</evidence>
<evidence type="ECO:0000256" key="7">
    <source>
        <dbReference type="RuleBase" id="RU361218"/>
    </source>
</evidence>
<evidence type="ECO:0000256" key="2">
    <source>
        <dbReference type="ARBA" id="ARBA00006840"/>
    </source>
</evidence>
<evidence type="ECO:0000313" key="8">
    <source>
        <dbReference type="EMBL" id="CAH1399760.1"/>
    </source>
</evidence>
<comment type="subcellular location">
    <subcellularLocation>
        <location evidence="1 7">Membrane</location>
        <topology evidence="1 7">Multi-pass membrane protein</topology>
    </subcellularLocation>
</comment>
<gene>
    <name evidence="8" type="ORF">NEZAVI_LOCUS9142</name>
</gene>
<feature type="transmembrane region" description="Helical" evidence="7">
    <location>
        <begin position="83"/>
        <end position="108"/>
    </location>
</feature>
<dbReference type="Pfam" id="PF00335">
    <property type="entry name" value="Tetraspanin"/>
    <property type="match status" value="1"/>
</dbReference>
<dbReference type="PIRSF" id="PIRSF002419">
    <property type="entry name" value="Tetraspanin"/>
    <property type="match status" value="1"/>
</dbReference>
<evidence type="ECO:0000256" key="4">
    <source>
        <dbReference type="ARBA" id="ARBA00022989"/>
    </source>
</evidence>
<dbReference type="PROSITE" id="PS00421">
    <property type="entry name" value="TM4_1"/>
    <property type="match status" value="1"/>
</dbReference>
<sequence>MLEEFSVKAIKRILFIFNLFFALTGVILILVGVAIKSYFTEYELFIDDRYFSASSLLIASGSIIFIVSFFGCCGAIRENRCMVLTFSILLTFVMILEFASGVTGYVLANQTGNLIDTKVHDTLKQYSNVTDIQILWDAVQKEFQCCGIDGPKDWIEAVGKLPVSCCDGQGVLQNLTCTTNSTLLYKNSCRTKLTEVVKDSTTVLGGVAFSIIAAQFLGIVFACYLGRYIRKSNYETV</sequence>
<keyword evidence="9" id="KW-1185">Reference proteome</keyword>